<comment type="caution">
    <text evidence="1">The sequence shown here is derived from an EMBL/GenBank/DDBJ whole genome shotgun (WGS) entry which is preliminary data.</text>
</comment>
<sequence>MRSTLFIALATVGFLWNCRPTAQQPTPETSAPDSWRQLADVPAGKPLLMAALNGKIYIGTSANTEVSKQDILAKLWEFDPADRRLTARQDFTGQPVRDFTYFTQGGKLFVGLGQGDGTSGLIYGYSPDFFAYDPQQNAWQNIASVQKSGVPNVLIGARANGLNFRDRGLVLHGTYKANTPTTFENSGGATYRPADGWKPVTEKLFGTTPYPTEPASLVQYNQAYVETTHWGGFACTLNDRIYIGGGSLPSPSRWGGYQPSQDYTTYLGSRIMWEYTVPEPDAPTGLTMVLNARLETPSGDYNLSGSRESFALKNKLYIITLAGDVLTFDGATKRWDKLTNLPGPVLAGVALGEKAYFLTANAIVDYTPK</sequence>
<dbReference type="Gene3D" id="2.120.10.80">
    <property type="entry name" value="Kelch-type beta propeller"/>
    <property type="match status" value="1"/>
</dbReference>
<dbReference type="SUPFAM" id="SSF117281">
    <property type="entry name" value="Kelch motif"/>
    <property type="match status" value="1"/>
</dbReference>
<accession>A0A418MFD7</accession>
<evidence type="ECO:0000313" key="1">
    <source>
        <dbReference type="EMBL" id="RIV25508.1"/>
    </source>
</evidence>
<proteinExistence type="predicted"/>
<reference evidence="1 2" key="1">
    <citation type="submission" date="2018-08" db="EMBL/GenBank/DDBJ databases">
        <title>Fibrisoma montanum sp. nov., isolated from Danxia mountain soil.</title>
        <authorList>
            <person name="Huang Y."/>
        </authorList>
    </citation>
    <scope>NUCLEOTIDE SEQUENCE [LARGE SCALE GENOMIC DNA]</scope>
    <source>
        <strain evidence="1 2">HYT19</strain>
    </source>
</reference>
<evidence type="ECO:0008006" key="3">
    <source>
        <dbReference type="Google" id="ProtNLM"/>
    </source>
</evidence>
<organism evidence="1 2">
    <name type="scientific">Fibrisoma montanum</name>
    <dbReference type="NCBI Taxonomy" id="2305895"/>
    <lineage>
        <taxon>Bacteria</taxon>
        <taxon>Pseudomonadati</taxon>
        <taxon>Bacteroidota</taxon>
        <taxon>Cytophagia</taxon>
        <taxon>Cytophagales</taxon>
        <taxon>Spirosomataceae</taxon>
        <taxon>Fibrisoma</taxon>
    </lineage>
</organism>
<dbReference type="EMBL" id="QXED01000002">
    <property type="protein sequence ID" value="RIV25508.1"/>
    <property type="molecule type" value="Genomic_DNA"/>
</dbReference>
<gene>
    <name evidence="1" type="ORF">DYU11_09430</name>
</gene>
<dbReference type="AlphaFoldDB" id="A0A418MFD7"/>
<evidence type="ECO:0000313" key="2">
    <source>
        <dbReference type="Proteomes" id="UP000283523"/>
    </source>
</evidence>
<protein>
    <recommendedName>
        <fullName evidence="3">Galactose oxidase</fullName>
    </recommendedName>
</protein>
<dbReference type="RefSeq" id="WP_119667389.1">
    <property type="nucleotide sequence ID" value="NZ_QXED01000002.1"/>
</dbReference>
<name>A0A418MFD7_9BACT</name>
<keyword evidence="2" id="KW-1185">Reference proteome</keyword>
<dbReference type="Proteomes" id="UP000283523">
    <property type="component" value="Unassembled WGS sequence"/>
</dbReference>
<dbReference type="InterPro" id="IPR015915">
    <property type="entry name" value="Kelch-typ_b-propeller"/>
</dbReference>
<dbReference type="OrthoDB" id="103335at2"/>